<evidence type="ECO:0008006" key="4">
    <source>
        <dbReference type="Google" id="ProtNLM"/>
    </source>
</evidence>
<proteinExistence type="predicted"/>
<name>A0A5N5WX48_9EURO</name>
<protein>
    <recommendedName>
        <fullName evidence="4">Transmembrane protein</fullName>
    </recommendedName>
</protein>
<evidence type="ECO:0000256" key="1">
    <source>
        <dbReference type="SAM" id="Phobius"/>
    </source>
</evidence>
<feature type="transmembrane region" description="Helical" evidence="1">
    <location>
        <begin position="24"/>
        <end position="47"/>
    </location>
</feature>
<keyword evidence="1" id="KW-0472">Membrane</keyword>
<evidence type="ECO:0000313" key="2">
    <source>
        <dbReference type="EMBL" id="KAB8072317.1"/>
    </source>
</evidence>
<evidence type="ECO:0000313" key="3">
    <source>
        <dbReference type="Proteomes" id="UP000326565"/>
    </source>
</evidence>
<dbReference type="AlphaFoldDB" id="A0A5N5WX48"/>
<gene>
    <name evidence="2" type="ORF">BDV29DRAFT_177620</name>
</gene>
<sequence length="76" mass="8437">MSSSKRVLPLLDPKKGKGENFNELNFNLLIILLSSSSSSSFCLIFIFHDFIFTESTPTRSSAFPLRETTATGFGDE</sequence>
<keyword evidence="3" id="KW-1185">Reference proteome</keyword>
<keyword evidence="1" id="KW-1133">Transmembrane helix</keyword>
<dbReference type="EMBL" id="ML732250">
    <property type="protein sequence ID" value="KAB8072317.1"/>
    <property type="molecule type" value="Genomic_DNA"/>
</dbReference>
<keyword evidence="1" id="KW-0812">Transmembrane</keyword>
<accession>A0A5N5WX48</accession>
<organism evidence="2 3">
    <name type="scientific">Aspergillus leporis</name>
    <dbReference type="NCBI Taxonomy" id="41062"/>
    <lineage>
        <taxon>Eukaryota</taxon>
        <taxon>Fungi</taxon>
        <taxon>Dikarya</taxon>
        <taxon>Ascomycota</taxon>
        <taxon>Pezizomycotina</taxon>
        <taxon>Eurotiomycetes</taxon>
        <taxon>Eurotiomycetidae</taxon>
        <taxon>Eurotiales</taxon>
        <taxon>Aspergillaceae</taxon>
        <taxon>Aspergillus</taxon>
        <taxon>Aspergillus subgen. Circumdati</taxon>
    </lineage>
</organism>
<dbReference type="Proteomes" id="UP000326565">
    <property type="component" value="Unassembled WGS sequence"/>
</dbReference>
<reference evidence="2 3" key="1">
    <citation type="submission" date="2019-04" db="EMBL/GenBank/DDBJ databases">
        <title>Friends and foes A comparative genomics study of 23 Aspergillus species from section Flavi.</title>
        <authorList>
            <consortium name="DOE Joint Genome Institute"/>
            <person name="Kjaerbolling I."/>
            <person name="Vesth T."/>
            <person name="Frisvad J.C."/>
            <person name="Nybo J.L."/>
            <person name="Theobald S."/>
            <person name="Kildgaard S."/>
            <person name="Isbrandt T."/>
            <person name="Kuo A."/>
            <person name="Sato A."/>
            <person name="Lyhne E.K."/>
            <person name="Kogle M.E."/>
            <person name="Wiebenga A."/>
            <person name="Kun R.S."/>
            <person name="Lubbers R.J."/>
            <person name="Makela M.R."/>
            <person name="Barry K."/>
            <person name="Chovatia M."/>
            <person name="Clum A."/>
            <person name="Daum C."/>
            <person name="Haridas S."/>
            <person name="He G."/>
            <person name="LaButti K."/>
            <person name="Lipzen A."/>
            <person name="Mondo S."/>
            <person name="Riley R."/>
            <person name="Salamov A."/>
            <person name="Simmons B.A."/>
            <person name="Magnuson J.K."/>
            <person name="Henrissat B."/>
            <person name="Mortensen U.H."/>
            <person name="Larsen T.O."/>
            <person name="Devries R.P."/>
            <person name="Grigoriev I.V."/>
            <person name="Machida M."/>
            <person name="Baker S.E."/>
            <person name="Andersen M.R."/>
        </authorList>
    </citation>
    <scope>NUCLEOTIDE SEQUENCE [LARGE SCALE GENOMIC DNA]</scope>
    <source>
        <strain evidence="2 3">CBS 151.66</strain>
    </source>
</reference>